<keyword evidence="4" id="KW-1185">Reference proteome</keyword>
<feature type="compositionally biased region" description="Acidic residues" evidence="1">
    <location>
        <begin position="250"/>
        <end position="260"/>
    </location>
</feature>
<dbReference type="OrthoDB" id="428260at2759"/>
<dbReference type="PANTHER" id="PTHR21310:SF13">
    <property type="entry name" value="AMINOGLYCOSIDE PHOSPHOTRANSFERASE DOMAIN-CONTAINING PROTEIN"/>
    <property type="match status" value="1"/>
</dbReference>
<evidence type="ECO:0000313" key="4">
    <source>
        <dbReference type="Proteomes" id="UP001152649"/>
    </source>
</evidence>
<feature type="region of interest" description="Disordered" evidence="1">
    <location>
        <begin position="239"/>
        <end position="260"/>
    </location>
</feature>
<dbReference type="Gene3D" id="3.30.200.20">
    <property type="entry name" value="Phosphorylase Kinase, domain 1"/>
    <property type="match status" value="1"/>
</dbReference>
<gene>
    <name evidence="3" type="ORF">PSALAMII_LOCUS2555</name>
</gene>
<comment type="caution">
    <text evidence="3">The sequence shown here is derived from an EMBL/GenBank/DDBJ whole genome shotgun (WGS) entry which is preliminary data.</text>
</comment>
<proteinExistence type="predicted"/>
<dbReference type="InterPro" id="IPR011009">
    <property type="entry name" value="Kinase-like_dom_sf"/>
</dbReference>
<dbReference type="InterPro" id="IPR051678">
    <property type="entry name" value="AGP_Transferase"/>
</dbReference>
<evidence type="ECO:0000256" key="1">
    <source>
        <dbReference type="SAM" id="MobiDB-lite"/>
    </source>
</evidence>
<accession>A0A9W4NB69</accession>
<feature type="compositionally biased region" description="Low complexity" evidence="1">
    <location>
        <begin position="359"/>
        <end position="368"/>
    </location>
</feature>
<dbReference type="Proteomes" id="UP001152649">
    <property type="component" value="Unassembled WGS sequence"/>
</dbReference>
<evidence type="ECO:0000259" key="2">
    <source>
        <dbReference type="Pfam" id="PF01636"/>
    </source>
</evidence>
<sequence length="461" mass="52308">MAVEPQIEHIKQTVQSFRPSSTIEVTFLAQGAFNKLYDVKIDDETFIIRISLLVDPSHKVTSEVATIDWIHLTTSLPVPRVITYQSSPDNLIGFEWILMTKMPGKPLADVWKSFSIPFDVKARLVKELAANMACLFRNQLQGIGNIHRKSSALERLQSTEQTSSTESPDPAKTASLAKSVSLDPVSNDSSGSSYDVGRIVSMQFFWCSHIHQNVFRGPFQSSQDWLLARLALNENDCQSTLEQHSAKDPEDLDSDDENEVEDARSALKRIERLKSILPLFFPAISDSEFSEPSVMEPSVLSHDDLSRHNILVDESGNLTAVIDWECVSALPLWKSCDYPQFLKGRPRRSEPDRSHYYSGGPDDPTNGDPPRLYLEDLWEYQATLLRDVFIEEMKILDAEWVTVFNESVGKRDFEFAVHNCDDEWETGYIDSWLDDITHGGLEGLRGLQDRIEQEQLRLLNP</sequence>
<dbReference type="SUPFAM" id="SSF56112">
    <property type="entry name" value="Protein kinase-like (PK-like)"/>
    <property type="match status" value="1"/>
</dbReference>
<dbReference type="AlphaFoldDB" id="A0A9W4NB69"/>
<feature type="domain" description="Aminoglycoside phosphotransferase" evidence="2">
    <location>
        <begin position="25"/>
        <end position="328"/>
    </location>
</feature>
<reference evidence="3" key="1">
    <citation type="submission" date="2021-07" db="EMBL/GenBank/DDBJ databases">
        <authorList>
            <person name="Branca A.L. A."/>
        </authorList>
    </citation>
    <scope>NUCLEOTIDE SEQUENCE</scope>
</reference>
<evidence type="ECO:0000313" key="3">
    <source>
        <dbReference type="EMBL" id="CAG8328943.1"/>
    </source>
</evidence>
<feature type="compositionally biased region" description="Low complexity" evidence="1">
    <location>
        <begin position="158"/>
        <end position="167"/>
    </location>
</feature>
<name>A0A9W4NB69_9EURO</name>
<protein>
    <recommendedName>
        <fullName evidence="2">Aminoglycoside phosphotransferase domain-containing protein</fullName>
    </recommendedName>
</protein>
<feature type="region of interest" description="Disordered" evidence="1">
    <location>
        <begin position="154"/>
        <end position="191"/>
    </location>
</feature>
<dbReference type="EMBL" id="CAJVPG010000099">
    <property type="protein sequence ID" value="CAG8328943.1"/>
    <property type="molecule type" value="Genomic_DNA"/>
</dbReference>
<dbReference type="InterPro" id="IPR002575">
    <property type="entry name" value="Aminoglycoside_PTrfase"/>
</dbReference>
<dbReference type="PANTHER" id="PTHR21310">
    <property type="entry name" value="AMINOGLYCOSIDE PHOSPHOTRANSFERASE-RELATED-RELATED"/>
    <property type="match status" value="1"/>
</dbReference>
<feature type="region of interest" description="Disordered" evidence="1">
    <location>
        <begin position="345"/>
        <end position="368"/>
    </location>
</feature>
<dbReference type="Gene3D" id="3.90.1200.10">
    <property type="match status" value="1"/>
</dbReference>
<dbReference type="Pfam" id="PF01636">
    <property type="entry name" value="APH"/>
    <property type="match status" value="1"/>
</dbReference>
<organism evidence="3 4">
    <name type="scientific">Penicillium salamii</name>
    <dbReference type="NCBI Taxonomy" id="1612424"/>
    <lineage>
        <taxon>Eukaryota</taxon>
        <taxon>Fungi</taxon>
        <taxon>Dikarya</taxon>
        <taxon>Ascomycota</taxon>
        <taxon>Pezizomycotina</taxon>
        <taxon>Eurotiomycetes</taxon>
        <taxon>Eurotiomycetidae</taxon>
        <taxon>Eurotiales</taxon>
        <taxon>Aspergillaceae</taxon>
        <taxon>Penicillium</taxon>
    </lineage>
</organism>